<dbReference type="STRING" id="6277.A0A498SPW4"/>
<name>A0A498SPW4_ACAVI</name>
<feature type="compositionally biased region" description="Polar residues" evidence="1">
    <location>
        <begin position="153"/>
        <end position="174"/>
    </location>
</feature>
<reference evidence="2 3" key="1">
    <citation type="submission" date="2018-08" db="EMBL/GenBank/DDBJ databases">
        <authorList>
            <person name="Laetsch R D."/>
            <person name="Stevens L."/>
            <person name="Kumar S."/>
            <person name="Blaxter L. M."/>
        </authorList>
    </citation>
    <scope>NUCLEOTIDE SEQUENCE [LARGE SCALE GENOMIC DNA]</scope>
</reference>
<keyword evidence="3" id="KW-1185">Reference proteome</keyword>
<organism evidence="2 3">
    <name type="scientific">Acanthocheilonema viteae</name>
    <name type="common">Filarial nematode worm</name>
    <name type="synonym">Dipetalonema viteae</name>
    <dbReference type="NCBI Taxonomy" id="6277"/>
    <lineage>
        <taxon>Eukaryota</taxon>
        <taxon>Metazoa</taxon>
        <taxon>Ecdysozoa</taxon>
        <taxon>Nematoda</taxon>
        <taxon>Chromadorea</taxon>
        <taxon>Rhabditida</taxon>
        <taxon>Spirurina</taxon>
        <taxon>Spiruromorpha</taxon>
        <taxon>Filarioidea</taxon>
        <taxon>Onchocercidae</taxon>
        <taxon>Acanthocheilonema</taxon>
    </lineage>
</organism>
<feature type="compositionally biased region" description="Basic and acidic residues" evidence="1">
    <location>
        <begin position="317"/>
        <end position="328"/>
    </location>
</feature>
<feature type="compositionally biased region" description="Basic and acidic residues" evidence="1">
    <location>
        <begin position="337"/>
        <end position="371"/>
    </location>
</feature>
<feature type="region of interest" description="Disordered" evidence="1">
    <location>
        <begin position="73"/>
        <end position="107"/>
    </location>
</feature>
<dbReference type="EMBL" id="UPTC01002767">
    <property type="protein sequence ID" value="VBB33852.1"/>
    <property type="molecule type" value="Genomic_DNA"/>
</dbReference>
<sequence>PSSVVSDPRLASHPPFPSVLGCLSSAESTATVGNSSLPLLSQASSSSVSYSGLSNQPQVSQISSFQLVNSPPLSGLARMQDTQTPQSNGNLSQWLHDSSSNFSTSLPTAAPGTITDVASVSGTTNSLQTPIISSQLHGNQTASRMTGPPVLGSQLSSLNTNPQTRPSSQPTTHSEMLPPPPPNVLPSLGVPHLNNFVPAAIPPYTVMSATSASSPATIPFSPCSFTVPPPRAIVMPPPNSLNIPPPSVMECPPLRAFPLSTSSFSPTTPLVPCTFSSPSPSSSSSTTVASATAPVSRRPLTNGGNSNSIVDSVKVNGDLRHEPRKHTENYGVVMDGSGDRRPFGGFRGDEDIGRGGLRDPHGRDRDRERSGNRGLQQQLHNNGGRRYSSDNRNRMTRYRDYDDDRRSRRYEPSRDDFNRNRR</sequence>
<feature type="compositionally biased region" description="Polar residues" evidence="1">
    <location>
        <begin position="135"/>
        <end position="144"/>
    </location>
</feature>
<feature type="region of interest" description="Disordered" evidence="1">
    <location>
        <begin position="274"/>
        <end position="422"/>
    </location>
</feature>
<dbReference type="AlphaFoldDB" id="A0A498SPW4"/>
<gene>
    <name evidence="2" type="ORF">NAV_LOCUS8643</name>
</gene>
<proteinExistence type="predicted"/>
<evidence type="ECO:0000313" key="3">
    <source>
        <dbReference type="Proteomes" id="UP000276991"/>
    </source>
</evidence>
<dbReference type="OrthoDB" id="10069473at2759"/>
<feature type="region of interest" description="Disordered" evidence="1">
    <location>
        <begin position="135"/>
        <end position="186"/>
    </location>
</feature>
<feature type="non-terminal residue" evidence="2">
    <location>
        <position position="1"/>
    </location>
</feature>
<dbReference type="Proteomes" id="UP000276991">
    <property type="component" value="Unassembled WGS sequence"/>
</dbReference>
<evidence type="ECO:0000313" key="2">
    <source>
        <dbReference type="EMBL" id="VBB33852.1"/>
    </source>
</evidence>
<feature type="compositionally biased region" description="Polar residues" evidence="1">
    <location>
        <begin position="80"/>
        <end position="107"/>
    </location>
</feature>
<feature type="compositionally biased region" description="Low complexity" evidence="1">
    <location>
        <begin position="274"/>
        <end position="296"/>
    </location>
</feature>
<evidence type="ECO:0000256" key="1">
    <source>
        <dbReference type="SAM" id="MobiDB-lite"/>
    </source>
</evidence>
<protein>
    <submittedName>
        <fullName evidence="2">Uncharacterized protein</fullName>
    </submittedName>
</protein>
<accession>A0A498SPW4</accession>
<feature type="compositionally biased region" description="Basic and acidic residues" evidence="1">
    <location>
        <begin position="387"/>
        <end position="422"/>
    </location>
</feature>